<feature type="domain" description="Cysteine-rich small" evidence="2">
    <location>
        <begin position="15"/>
        <end position="74"/>
    </location>
</feature>
<sequence length="127" mass="14559">MEPKDTTTNEAFKGFTNRACPFLPCHPGVKREFNCLFCYCPLIAYDCPGPYETYTDRNGLVRKDCSACTLPHDGYLQSWNFIQKWLEFPQPWSGQPQTDPPTPRPRPVEGAVEEVAEAHRRHREGQA</sequence>
<name>A4WY61_CERS5</name>
<feature type="region of interest" description="Disordered" evidence="1">
    <location>
        <begin position="90"/>
        <end position="127"/>
    </location>
</feature>
<evidence type="ECO:0000256" key="1">
    <source>
        <dbReference type="SAM" id="MobiDB-lite"/>
    </source>
</evidence>
<evidence type="ECO:0000313" key="3">
    <source>
        <dbReference type="EMBL" id="ABP72325.1"/>
    </source>
</evidence>
<protein>
    <recommendedName>
        <fullName evidence="2">Cysteine-rich small domain-containing protein</fullName>
    </recommendedName>
</protein>
<dbReference type="HOGENOM" id="CLU_161383_0_0_5"/>
<proteinExistence type="predicted"/>
<dbReference type="Pfam" id="PF04071">
    <property type="entry name" value="zf-like"/>
    <property type="match status" value="1"/>
</dbReference>
<reference evidence="3" key="1">
    <citation type="submission" date="2007-04" db="EMBL/GenBank/DDBJ databases">
        <title>Complete sequence of plasmid pRSPA01 of Rhodobacter sphaeroides ATCC 17025.</title>
        <authorList>
            <consortium name="US DOE Joint Genome Institute"/>
            <person name="Copeland A."/>
            <person name="Lucas S."/>
            <person name="Lapidus A."/>
            <person name="Barry K."/>
            <person name="Detter J.C."/>
            <person name="Glavina del Rio T."/>
            <person name="Hammon N."/>
            <person name="Israni S."/>
            <person name="Dalin E."/>
            <person name="Tice H."/>
            <person name="Pitluck S."/>
            <person name="Chertkov O."/>
            <person name="Brettin T."/>
            <person name="Bruce D."/>
            <person name="Han C."/>
            <person name="Schmutz J."/>
            <person name="Larimer F."/>
            <person name="Land M."/>
            <person name="Hauser L."/>
            <person name="Kyrpides N."/>
            <person name="Kim E."/>
            <person name="Richardson P."/>
            <person name="Mackenzie C."/>
            <person name="Choudhary M."/>
            <person name="Donohue T.J."/>
            <person name="Kaplan S."/>
        </authorList>
    </citation>
    <scope>NUCLEOTIDE SEQUENCE [LARGE SCALE GENOMIC DNA]</scope>
    <source>
        <strain evidence="3">ATCC 17025</strain>
        <plasmid evidence="3">pRSPA01</plasmid>
    </source>
</reference>
<accession>A4WY61</accession>
<dbReference type="AlphaFoldDB" id="A4WY61"/>
<gene>
    <name evidence="3" type="ordered locus">Rsph17025_3448</name>
</gene>
<dbReference type="KEGG" id="rsq:Rsph17025_3448"/>
<organism evidence="3">
    <name type="scientific">Cereibacter sphaeroides (strain ATCC 17025 / ATH 2.4.3)</name>
    <name type="common">Rhodobacter sphaeroides</name>
    <dbReference type="NCBI Taxonomy" id="349102"/>
    <lineage>
        <taxon>Bacteria</taxon>
        <taxon>Pseudomonadati</taxon>
        <taxon>Pseudomonadota</taxon>
        <taxon>Alphaproteobacteria</taxon>
        <taxon>Rhodobacterales</taxon>
        <taxon>Paracoccaceae</taxon>
        <taxon>Cereibacter</taxon>
    </lineage>
</organism>
<dbReference type="InterPro" id="IPR007212">
    <property type="entry name" value="Zf-like"/>
</dbReference>
<dbReference type="BioCyc" id="RSPH349102:G1G8M-3554-MONOMER"/>
<keyword evidence="3" id="KW-0614">Plasmid</keyword>
<evidence type="ECO:0000259" key="2">
    <source>
        <dbReference type="Pfam" id="PF04071"/>
    </source>
</evidence>
<dbReference type="EMBL" id="CP000662">
    <property type="protein sequence ID" value="ABP72325.1"/>
    <property type="molecule type" value="Genomic_DNA"/>
</dbReference>
<geneLocation type="plasmid" evidence="3">
    <name>pRSPA01</name>
</geneLocation>